<dbReference type="GO" id="GO:0003700">
    <property type="term" value="F:DNA-binding transcription factor activity"/>
    <property type="evidence" value="ECO:0007669"/>
    <property type="project" value="InterPro"/>
</dbReference>
<dbReference type="InterPro" id="IPR050204">
    <property type="entry name" value="AraC_XylS_family_regulators"/>
</dbReference>
<feature type="domain" description="HTH araC/xylS-type" evidence="4">
    <location>
        <begin position="172"/>
        <end position="269"/>
    </location>
</feature>
<gene>
    <name evidence="5" type="ORF">EDD77_12429</name>
</gene>
<dbReference type="Proteomes" id="UP000295184">
    <property type="component" value="Unassembled WGS sequence"/>
</dbReference>
<dbReference type="SMART" id="SM00342">
    <property type="entry name" value="HTH_ARAC"/>
    <property type="match status" value="1"/>
</dbReference>
<proteinExistence type="predicted"/>
<comment type="caution">
    <text evidence="5">The sequence shown here is derived from an EMBL/GenBank/DDBJ whole genome shotgun (WGS) entry which is preliminary data.</text>
</comment>
<keyword evidence="2 5" id="KW-0238">DNA-binding</keyword>
<evidence type="ECO:0000256" key="3">
    <source>
        <dbReference type="ARBA" id="ARBA00023163"/>
    </source>
</evidence>
<dbReference type="AlphaFoldDB" id="A0A4R1QP54"/>
<sequence>MDENYRLEQWTLEPGRERELDARGCELVVLINGGSGRLEWARGGAALGPDTIGLLRPGATAKARAQEQGLELWQLRLQPELLRQISCPGCDLEACFSVVPFQCAVVRLNTQNATLLRRLYSLLRQELAQPDALAGGVYRRGLVELLVAGVLRCCVTEERKTALVGRKRLVVDEVFAYINAHLAEPLRLKDLAAHFYVSPEHLARQFKQRTGQTLHQYIVKARLGRCRELLCNGVPLAAIWTQCGFSGYSSMLRSFKQEFGVTPAEYYRQCCQRAREYPDEALPEQERTIPRR</sequence>
<evidence type="ECO:0000313" key="6">
    <source>
        <dbReference type="Proteomes" id="UP000295184"/>
    </source>
</evidence>
<dbReference type="GO" id="GO:0043565">
    <property type="term" value="F:sequence-specific DNA binding"/>
    <property type="evidence" value="ECO:0007669"/>
    <property type="project" value="InterPro"/>
</dbReference>
<dbReference type="RefSeq" id="WP_058965233.1">
    <property type="nucleotide sequence ID" value="NZ_CABKVM010000017.1"/>
</dbReference>
<dbReference type="OrthoDB" id="9774814at2"/>
<name>A0A4R1QP54_9FIRM</name>
<organism evidence="5 6">
    <name type="scientific">Allofournierella massiliensis</name>
    <dbReference type="NCBI Taxonomy" id="1650663"/>
    <lineage>
        <taxon>Bacteria</taxon>
        <taxon>Bacillati</taxon>
        <taxon>Bacillota</taxon>
        <taxon>Clostridia</taxon>
        <taxon>Eubacteriales</taxon>
        <taxon>Oscillospiraceae</taxon>
        <taxon>Allofournierella</taxon>
    </lineage>
</organism>
<dbReference type="PANTHER" id="PTHR46796">
    <property type="entry name" value="HTH-TYPE TRANSCRIPTIONAL ACTIVATOR RHAS-RELATED"/>
    <property type="match status" value="1"/>
</dbReference>
<dbReference type="EMBL" id="SLUM01000024">
    <property type="protein sequence ID" value="TCL54065.1"/>
    <property type="molecule type" value="Genomic_DNA"/>
</dbReference>
<dbReference type="STRING" id="1650663.GCA_001486665_02214"/>
<evidence type="ECO:0000259" key="4">
    <source>
        <dbReference type="PROSITE" id="PS01124"/>
    </source>
</evidence>
<dbReference type="Gene3D" id="1.10.10.60">
    <property type="entry name" value="Homeodomain-like"/>
    <property type="match status" value="2"/>
</dbReference>
<dbReference type="PROSITE" id="PS01124">
    <property type="entry name" value="HTH_ARAC_FAMILY_2"/>
    <property type="match status" value="1"/>
</dbReference>
<dbReference type="SUPFAM" id="SSF46689">
    <property type="entry name" value="Homeodomain-like"/>
    <property type="match status" value="2"/>
</dbReference>
<keyword evidence="3" id="KW-0804">Transcription</keyword>
<dbReference type="GeneID" id="97380932"/>
<dbReference type="InterPro" id="IPR018060">
    <property type="entry name" value="HTH_AraC"/>
</dbReference>
<evidence type="ECO:0000256" key="1">
    <source>
        <dbReference type="ARBA" id="ARBA00023015"/>
    </source>
</evidence>
<reference evidence="5 6" key="1">
    <citation type="submission" date="2019-03" db="EMBL/GenBank/DDBJ databases">
        <title>Genomic Encyclopedia of Type Strains, Phase IV (KMG-IV): sequencing the most valuable type-strain genomes for metagenomic binning, comparative biology and taxonomic classification.</title>
        <authorList>
            <person name="Goeker M."/>
        </authorList>
    </citation>
    <scope>NUCLEOTIDE SEQUENCE [LARGE SCALE GENOMIC DNA]</scope>
    <source>
        <strain evidence="5 6">DSM 100451</strain>
    </source>
</reference>
<evidence type="ECO:0000313" key="5">
    <source>
        <dbReference type="EMBL" id="TCL54065.1"/>
    </source>
</evidence>
<keyword evidence="1" id="KW-0805">Transcription regulation</keyword>
<dbReference type="InterPro" id="IPR009057">
    <property type="entry name" value="Homeodomain-like_sf"/>
</dbReference>
<accession>A0A4R1QP54</accession>
<protein>
    <submittedName>
        <fullName evidence="5">AraC-like DNA-binding protein</fullName>
    </submittedName>
</protein>
<dbReference type="Pfam" id="PF12833">
    <property type="entry name" value="HTH_18"/>
    <property type="match status" value="1"/>
</dbReference>
<evidence type="ECO:0000256" key="2">
    <source>
        <dbReference type="ARBA" id="ARBA00023125"/>
    </source>
</evidence>